<dbReference type="OrthoDB" id="9804441at2"/>
<evidence type="ECO:0000256" key="8">
    <source>
        <dbReference type="HAMAP-Rule" id="MF_00421"/>
    </source>
</evidence>
<comment type="catalytic activity">
    <reaction evidence="8">
        <text>L-glutamine + H2O = L-glutamate + NH4(+)</text>
        <dbReference type="Rhea" id="RHEA:15889"/>
        <dbReference type="ChEBI" id="CHEBI:15377"/>
        <dbReference type="ChEBI" id="CHEBI:28938"/>
        <dbReference type="ChEBI" id="CHEBI:29985"/>
        <dbReference type="ChEBI" id="CHEBI:58359"/>
        <dbReference type="EC" id="3.5.1.2"/>
    </reaction>
</comment>
<organism evidence="9 10">
    <name type="scientific">Adhaeretor mobilis</name>
    <dbReference type="NCBI Taxonomy" id="1930276"/>
    <lineage>
        <taxon>Bacteria</taxon>
        <taxon>Pseudomonadati</taxon>
        <taxon>Planctomycetota</taxon>
        <taxon>Planctomycetia</taxon>
        <taxon>Pirellulales</taxon>
        <taxon>Lacipirellulaceae</taxon>
        <taxon>Adhaeretor</taxon>
    </lineage>
</organism>
<comment type="pathway">
    <text evidence="8">Purine metabolism; IMP biosynthesis via de novo pathway; 5-amino-1-(5-phospho-D-ribosyl)imidazole from N(2)-formyl-N(1)-(5-phospho-D-ribosyl)glycinamide: step 1/2.</text>
</comment>
<dbReference type="InterPro" id="IPR010075">
    <property type="entry name" value="PRibForGlyAmidine_synth_PurQ"/>
</dbReference>
<protein>
    <recommendedName>
        <fullName evidence="8">Phosphoribosylformylglycinamidine synthase subunit PurQ</fullName>
        <shortName evidence="8">FGAM synthase</shortName>
        <ecNumber evidence="8">6.3.5.3</ecNumber>
    </recommendedName>
    <alternativeName>
        <fullName evidence="8">Formylglycinamide ribonucleotide amidotransferase subunit I</fullName>
        <shortName evidence="8">FGAR amidotransferase I</shortName>
        <shortName evidence="8">FGAR-AT I</shortName>
    </alternativeName>
    <alternativeName>
        <fullName evidence="8">Glutaminase PurQ</fullName>
        <ecNumber evidence="8">3.5.1.2</ecNumber>
    </alternativeName>
    <alternativeName>
        <fullName evidence="8">Phosphoribosylformylglycinamidine synthase subunit I</fullName>
    </alternativeName>
</protein>
<dbReference type="Pfam" id="PF13507">
    <property type="entry name" value="GATase_5"/>
    <property type="match status" value="1"/>
</dbReference>
<keyword evidence="5 8" id="KW-0378">Hydrolase</keyword>
<dbReference type="PANTHER" id="PTHR10099">
    <property type="entry name" value="PHOSPHORIBOSYLFORMYLGLYCINAMIDINE SYNTHASE"/>
    <property type="match status" value="1"/>
</dbReference>
<evidence type="ECO:0000256" key="4">
    <source>
        <dbReference type="ARBA" id="ARBA00022755"/>
    </source>
</evidence>
<keyword evidence="7 8" id="KW-0315">Glutamine amidotransferase</keyword>
<dbReference type="GO" id="GO:0004642">
    <property type="term" value="F:phosphoribosylformylglycinamidine synthase activity"/>
    <property type="evidence" value="ECO:0007669"/>
    <property type="project" value="UniProtKB-UniRule"/>
</dbReference>
<comment type="catalytic activity">
    <reaction evidence="8">
        <text>N(2)-formyl-N(1)-(5-phospho-beta-D-ribosyl)glycinamide + L-glutamine + ATP + H2O = 2-formamido-N(1)-(5-O-phospho-beta-D-ribosyl)acetamidine + L-glutamate + ADP + phosphate + H(+)</text>
        <dbReference type="Rhea" id="RHEA:17129"/>
        <dbReference type="ChEBI" id="CHEBI:15377"/>
        <dbReference type="ChEBI" id="CHEBI:15378"/>
        <dbReference type="ChEBI" id="CHEBI:29985"/>
        <dbReference type="ChEBI" id="CHEBI:30616"/>
        <dbReference type="ChEBI" id="CHEBI:43474"/>
        <dbReference type="ChEBI" id="CHEBI:58359"/>
        <dbReference type="ChEBI" id="CHEBI:147286"/>
        <dbReference type="ChEBI" id="CHEBI:147287"/>
        <dbReference type="ChEBI" id="CHEBI:456216"/>
        <dbReference type="EC" id="6.3.5.3"/>
    </reaction>
</comment>
<dbReference type="RefSeq" id="WP_145059439.1">
    <property type="nucleotide sequence ID" value="NZ_CP036263.1"/>
</dbReference>
<evidence type="ECO:0000256" key="7">
    <source>
        <dbReference type="ARBA" id="ARBA00022962"/>
    </source>
</evidence>
<dbReference type="PROSITE" id="PS51273">
    <property type="entry name" value="GATASE_TYPE_1"/>
    <property type="match status" value="1"/>
</dbReference>
<feature type="active site" evidence="8">
    <location>
        <position position="224"/>
    </location>
</feature>
<dbReference type="HAMAP" id="MF_00421">
    <property type="entry name" value="PurQ"/>
    <property type="match status" value="1"/>
</dbReference>
<feature type="active site" description="Nucleophile" evidence="8">
    <location>
        <position position="95"/>
    </location>
</feature>
<dbReference type="SUPFAM" id="SSF52317">
    <property type="entry name" value="Class I glutamine amidotransferase-like"/>
    <property type="match status" value="1"/>
</dbReference>
<dbReference type="Proteomes" id="UP000319852">
    <property type="component" value="Chromosome"/>
</dbReference>
<keyword evidence="10" id="KW-1185">Reference proteome</keyword>
<feature type="active site" evidence="8">
    <location>
        <position position="226"/>
    </location>
</feature>
<dbReference type="InterPro" id="IPR029062">
    <property type="entry name" value="Class_I_gatase-like"/>
</dbReference>
<dbReference type="EC" id="3.5.1.2" evidence="8"/>
<comment type="function">
    <text evidence="8">Part of the phosphoribosylformylglycinamidine synthase complex involved in the purines biosynthetic pathway. Catalyzes the ATP-dependent conversion of formylglycinamide ribonucleotide (FGAR) and glutamine to yield formylglycinamidine ribonucleotide (FGAM) and glutamate. The FGAM synthase complex is composed of three subunits. PurQ produces an ammonia molecule by converting glutamine to glutamate. PurL transfers the ammonia molecule to FGAR to form FGAM in an ATP-dependent manner. PurS interacts with PurQ and PurL and is thought to assist in the transfer of the ammonia molecule from PurQ to PurL.</text>
</comment>
<dbReference type="GO" id="GO:0004359">
    <property type="term" value="F:glutaminase activity"/>
    <property type="evidence" value="ECO:0007669"/>
    <property type="project" value="UniProtKB-EC"/>
</dbReference>
<dbReference type="GO" id="GO:0006189">
    <property type="term" value="P:'de novo' IMP biosynthetic process"/>
    <property type="evidence" value="ECO:0007669"/>
    <property type="project" value="UniProtKB-UniRule"/>
</dbReference>
<dbReference type="SMART" id="SM01211">
    <property type="entry name" value="GATase_5"/>
    <property type="match status" value="1"/>
</dbReference>
<dbReference type="AlphaFoldDB" id="A0A517MTZ7"/>
<dbReference type="EC" id="6.3.5.3" evidence="8"/>
<comment type="subcellular location">
    <subcellularLocation>
        <location evidence="8">Cytoplasm</location>
    </subcellularLocation>
</comment>
<dbReference type="UniPathway" id="UPA00074">
    <property type="reaction ID" value="UER00128"/>
</dbReference>
<name>A0A517MTZ7_9BACT</name>
<dbReference type="Gene3D" id="3.40.50.880">
    <property type="match status" value="1"/>
</dbReference>
<evidence type="ECO:0000313" key="9">
    <source>
        <dbReference type="EMBL" id="QDS98355.1"/>
    </source>
</evidence>
<keyword evidence="6 8" id="KW-0067">ATP-binding</keyword>
<evidence type="ECO:0000256" key="1">
    <source>
        <dbReference type="ARBA" id="ARBA00022490"/>
    </source>
</evidence>
<evidence type="ECO:0000313" key="10">
    <source>
        <dbReference type="Proteomes" id="UP000319852"/>
    </source>
</evidence>
<keyword evidence="2 8" id="KW-0436">Ligase</keyword>
<reference evidence="9 10" key="1">
    <citation type="submission" date="2019-02" db="EMBL/GenBank/DDBJ databases">
        <title>Deep-cultivation of Planctomycetes and their phenomic and genomic characterization uncovers novel biology.</title>
        <authorList>
            <person name="Wiegand S."/>
            <person name="Jogler M."/>
            <person name="Boedeker C."/>
            <person name="Pinto D."/>
            <person name="Vollmers J."/>
            <person name="Rivas-Marin E."/>
            <person name="Kohn T."/>
            <person name="Peeters S.H."/>
            <person name="Heuer A."/>
            <person name="Rast P."/>
            <person name="Oberbeckmann S."/>
            <person name="Bunk B."/>
            <person name="Jeske O."/>
            <person name="Meyerdierks A."/>
            <person name="Storesund J.E."/>
            <person name="Kallscheuer N."/>
            <person name="Luecker S."/>
            <person name="Lage O.M."/>
            <person name="Pohl T."/>
            <person name="Merkel B.J."/>
            <person name="Hornburger P."/>
            <person name="Mueller R.-W."/>
            <person name="Bruemmer F."/>
            <person name="Labrenz M."/>
            <person name="Spormann A.M."/>
            <person name="Op den Camp H."/>
            <person name="Overmann J."/>
            <person name="Amann R."/>
            <person name="Jetten M.S.M."/>
            <person name="Mascher T."/>
            <person name="Medema M.H."/>
            <person name="Devos D.P."/>
            <person name="Kaster A.-K."/>
            <person name="Ovreas L."/>
            <person name="Rohde M."/>
            <person name="Galperin M.Y."/>
            <person name="Jogler C."/>
        </authorList>
    </citation>
    <scope>NUCLEOTIDE SEQUENCE [LARGE SCALE GENOMIC DNA]</scope>
    <source>
        <strain evidence="9 10">HG15A2</strain>
    </source>
</reference>
<dbReference type="PANTHER" id="PTHR10099:SF1">
    <property type="entry name" value="PHOSPHORIBOSYLFORMYLGLYCINAMIDINE SYNTHASE"/>
    <property type="match status" value="1"/>
</dbReference>
<comment type="subunit">
    <text evidence="8">Part of the FGAM synthase complex composed of 1 PurL, 1 PurQ and 2 PurS subunits.</text>
</comment>
<dbReference type="GO" id="GO:0005737">
    <property type="term" value="C:cytoplasm"/>
    <property type="evidence" value="ECO:0007669"/>
    <property type="project" value="UniProtKB-SubCell"/>
</dbReference>
<dbReference type="PIRSF" id="PIRSF001586">
    <property type="entry name" value="FGAM_synth_I"/>
    <property type="match status" value="1"/>
</dbReference>
<sequence>MSPRVLVLRAPGTNCDAETAHAFQMAGSSPSVVHLNRWLESPTRIADHEILCLPGGFSYGDDVAAGRIFANQLRHHLADALAEFREAGKLILGICNGFQVLIKSGLLDNDGPEGPTSTLDWNASGRFIDRWVHLEADSSRCVFLSGIERMYLPIAHAEGRFATKDSSTLEKLANSGQLVLRYVPNEGNPGEMNSASGDYNPNGAAGDVAGMTDTSGRVFGLMPHPERFVDRTQHPQWTRLPESKDGDEGAGLAIFKNAVRYFD</sequence>
<evidence type="ECO:0000256" key="5">
    <source>
        <dbReference type="ARBA" id="ARBA00022801"/>
    </source>
</evidence>
<dbReference type="GO" id="GO:0005524">
    <property type="term" value="F:ATP binding"/>
    <property type="evidence" value="ECO:0007669"/>
    <property type="project" value="UniProtKB-KW"/>
</dbReference>
<keyword evidence="1 8" id="KW-0963">Cytoplasm</keyword>
<keyword evidence="4 8" id="KW-0658">Purine biosynthesis</keyword>
<dbReference type="EMBL" id="CP036263">
    <property type="protein sequence ID" value="QDS98355.1"/>
    <property type="molecule type" value="Genomic_DNA"/>
</dbReference>
<evidence type="ECO:0000256" key="6">
    <source>
        <dbReference type="ARBA" id="ARBA00022840"/>
    </source>
</evidence>
<keyword evidence="3 8" id="KW-0547">Nucleotide-binding</keyword>
<dbReference type="NCBIfam" id="TIGR01737">
    <property type="entry name" value="FGAM_synth_I"/>
    <property type="match status" value="1"/>
</dbReference>
<accession>A0A517MTZ7</accession>
<dbReference type="KEGG" id="amob:HG15A2_16290"/>
<evidence type="ECO:0000256" key="2">
    <source>
        <dbReference type="ARBA" id="ARBA00022598"/>
    </source>
</evidence>
<evidence type="ECO:0000256" key="3">
    <source>
        <dbReference type="ARBA" id="ARBA00022741"/>
    </source>
</evidence>
<gene>
    <name evidence="8 9" type="primary">purQ</name>
    <name evidence="9" type="ORF">HG15A2_16290</name>
</gene>
<proteinExistence type="inferred from homology"/>